<feature type="transmembrane region" description="Helical" evidence="4">
    <location>
        <begin position="104"/>
        <end position="123"/>
    </location>
</feature>
<dbReference type="PANTHER" id="PTHR23528">
    <property type="match status" value="1"/>
</dbReference>
<feature type="transmembrane region" description="Helical" evidence="4">
    <location>
        <begin position="214"/>
        <end position="235"/>
    </location>
</feature>
<evidence type="ECO:0000259" key="5">
    <source>
        <dbReference type="PROSITE" id="PS50850"/>
    </source>
</evidence>
<feature type="transmembrane region" description="Helical" evidence="4">
    <location>
        <begin position="80"/>
        <end position="98"/>
    </location>
</feature>
<dbReference type="AlphaFoldDB" id="A0A2I7N5N0"/>
<feature type="transmembrane region" description="Helical" evidence="4">
    <location>
        <begin position="369"/>
        <end position="390"/>
    </location>
</feature>
<dbReference type="PROSITE" id="PS50850">
    <property type="entry name" value="MFS"/>
    <property type="match status" value="1"/>
</dbReference>
<dbReference type="Gene3D" id="1.20.1250.20">
    <property type="entry name" value="MFS general substrate transporter like domains"/>
    <property type="match status" value="1"/>
</dbReference>
<feature type="transmembrane region" description="Helical" evidence="4">
    <location>
        <begin position="48"/>
        <end position="68"/>
    </location>
</feature>
<evidence type="ECO:0000256" key="4">
    <source>
        <dbReference type="SAM" id="Phobius"/>
    </source>
</evidence>
<reference evidence="7" key="1">
    <citation type="submission" date="2017-11" db="EMBL/GenBank/DDBJ databases">
        <authorList>
            <person name="Chan K.G."/>
            <person name="Lee L.S."/>
        </authorList>
    </citation>
    <scope>NUCLEOTIDE SEQUENCE [LARGE SCALE GENOMIC DNA]</scope>
    <source>
        <strain evidence="7">DSM 100970</strain>
    </source>
</reference>
<feature type="transmembrane region" description="Helical" evidence="4">
    <location>
        <begin position="12"/>
        <end position="36"/>
    </location>
</feature>
<keyword evidence="1 4" id="KW-0812">Transmembrane</keyword>
<feature type="transmembrane region" description="Helical" evidence="4">
    <location>
        <begin position="167"/>
        <end position="189"/>
    </location>
</feature>
<evidence type="ECO:0000313" key="7">
    <source>
        <dbReference type="Proteomes" id="UP000236655"/>
    </source>
</evidence>
<dbReference type="SUPFAM" id="SSF103473">
    <property type="entry name" value="MFS general substrate transporter"/>
    <property type="match status" value="1"/>
</dbReference>
<protein>
    <recommendedName>
        <fullName evidence="5">Major facilitator superfamily (MFS) profile domain-containing protein</fullName>
    </recommendedName>
</protein>
<feature type="transmembrane region" description="Helical" evidence="4">
    <location>
        <begin position="306"/>
        <end position="330"/>
    </location>
</feature>
<evidence type="ECO:0000256" key="3">
    <source>
        <dbReference type="ARBA" id="ARBA00023136"/>
    </source>
</evidence>
<dbReference type="EMBL" id="CP024847">
    <property type="protein sequence ID" value="AUR51774.1"/>
    <property type="molecule type" value="Genomic_DNA"/>
</dbReference>
<dbReference type="GO" id="GO:0022857">
    <property type="term" value="F:transmembrane transporter activity"/>
    <property type="evidence" value="ECO:0007669"/>
    <property type="project" value="InterPro"/>
</dbReference>
<feature type="transmembrane region" description="Helical" evidence="4">
    <location>
        <begin position="255"/>
        <end position="272"/>
    </location>
</feature>
<gene>
    <name evidence="6" type="ORF">CUN60_05520</name>
</gene>
<accession>A0A2I7N5N0</accession>
<keyword evidence="2 4" id="KW-1133">Transmembrane helix</keyword>
<dbReference type="InterPro" id="IPR011701">
    <property type="entry name" value="MFS"/>
</dbReference>
<name>A0A2I7N5N0_9NEIS</name>
<dbReference type="InterPro" id="IPR020846">
    <property type="entry name" value="MFS_dom"/>
</dbReference>
<keyword evidence="3 4" id="KW-0472">Membrane</keyword>
<dbReference type="KEGG" id="nba:CUN60_05520"/>
<dbReference type="Proteomes" id="UP000236655">
    <property type="component" value="Chromosome"/>
</dbReference>
<dbReference type="PANTHER" id="PTHR23528:SF1">
    <property type="entry name" value="MAJOR FACILITATOR SUPERFAMILY (MFS) PROFILE DOMAIN-CONTAINING PROTEIN"/>
    <property type="match status" value="1"/>
</dbReference>
<evidence type="ECO:0000256" key="2">
    <source>
        <dbReference type="ARBA" id="ARBA00022989"/>
    </source>
</evidence>
<dbReference type="Pfam" id="PF07690">
    <property type="entry name" value="MFS_1"/>
    <property type="match status" value="1"/>
</dbReference>
<feature type="domain" description="Major facilitator superfamily (MFS) profile" evidence="5">
    <location>
        <begin position="1"/>
        <end position="395"/>
    </location>
</feature>
<dbReference type="OrthoDB" id="7584869at2"/>
<proteinExistence type="predicted"/>
<organism evidence="6 7">
    <name type="scientific">Aquella oligotrophica</name>
    <dbReference type="NCBI Taxonomy" id="2067065"/>
    <lineage>
        <taxon>Bacteria</taxon>
        <taxon>Pseudomonadati</taxon>
        <taxon>Pseudomonadota</taxon>
        <taxon>Betaproteobacteria</taxon>
        <taxon>Neisseriales</taxon>
        <taxon>Neisseriaceae</taxon>
        <taxon>Aquella</taxon>
    </lineage>
</organism>
<feature type="transmembrane region" description="Helical" evidence="4">
    <location>
        <begin position="144"/>
        <end position="161"/>
    </location>
</feature>
<feature type="transmembrane region" description="Helical" evidence="4">
    <location>
        <begin position="279"/>
        <end position="300"/>
    </location>
</feature>
<feature type="transmembrane region" description="Helical" evidence="4">
    <location>
        <begin position="342"/>
        <end position="363"/>
    </location>
</feature>
<dbReference type="RefSeq" id="WP_102951073.1">
    <property type="nucleotide sequence ID" value="NZ_CP024847.1"/>
</dbReference>
<evidence type="ECO:0000313" key="6">
    <source>
        <dbReference type="EMBL" id="AUR51774.1"/>
    </source>
</evidence>
<sequence length="404" mass="45453">MKYNIRRWNPILIAIPDIGIGLMWGSLSNVVAFYGYLYTNSAEELAKIYSVAAIIGAVTQVIVGILSDKTKHRWGRRTPWLVYGMILAAISISLWPLATSFNMFLVLSGISCMLVNVAQCAYYTMVMEVVDKDQIGYANTLSRTSATLGMFLMGWLAGFLWDARHPSYTFFTMAAIILLSTILIVPVLIKERPENYTQSEPYRFTLDFLRNKEILKLFIITFLFFGSNTLVVQMATSLFAKSYQFSEHTVGKLGMFQAFASLCFGFTAFKLIDAFNRKHILLFSTFGLAATFILLAVFLSSSSNSFILYGGIFIYGLFFIAGKVCIYTVLSMIAPENKLGEYIGLLNFCIALPQFFFSIFFGYMIDAGYYKLLLPFAAFLYFCAFVFAITMKLASTKIHKGKVS</sequence>
<evidence type="ECO:0000256" key="1">
    <source>
        <dbReference type="ARBA" id="ARBA00022692"/>
    </source>
</evidence>
<keyword evidence="7" id="KW-1185">Reference proteome</keyword>
<dbReference type="InterPro" id="IPR036259">
    <property type="entry name" value="MFS_trans_sf"/>
</dbReference>